<dbReference type="AlphaFoldDB" id="A0A553PDY7"/>
<dbReference type="InterPro" id="IPR025423">
    <property type="entry name" value="TMEM205-like"/>
</dbReference>
<comment type="caution">
    <text evidence="7">The sequence shown here is derived from an EMBL/GenBank/DDBJ whole genome shotgun (WGS) entry which is preliminary data.</text>
</comment>
<evidence type="ECO:0000256" key="4">
    <source>
        <dbReference type="ARBA" id="ARBA00023136"/>
    </source>
</evidence>
<dbReference type="InterPro" id="IPR053009">
    <property type="entry name" value="Xanthocillin_Biosynth-Assoc"/>
</dbReference>
<evidence type="ECO:0000313" key="8">
    <source>
        <dbReference type="Proteomes" id="UP000318571"/>
    </source>
</evidence>
<feature type="domain" description="TMEM205-like" evidence="6">
    <location>
        <begin position="47"/>
        <end position="141"/>
    </location>
</feature>
<feature type="transmembrane region" description="Helical" evidence="5">
    <location>
        <begin position="81"/>
        <end position="103"/>
    </location>
</feature>
<protein>
    <recommendedName>
        <fullName evidence="6">TMEM205-like domain-containing protein</fullName>
    </recommendedName>
</protein>
<dbReference type="PANTHER" id="PTHR23241:SF102">
    <property type="entry name" value="LD23009P"/>
    <property type="match status" value="1"/>
</dbReference>
<evidence type="ECO:0000256" key="2">
    <source>
        <dbReference type="ARBA" id="ARBA00022692"/>
    </source>
</evidence>
<evidence type="ECO:0000256" key="1">
    <source>
        <dbReference type="ARBA" id="ARBA00004370"/>
    </source>
</evidence>
<evidence type="ECO:0000256" key="5">
    <source>
        <dbReference type="SAM" id="Phobius"/>
    </source>
</evidence>
<dbReference type="GO" id="GO:0016020">
    <property type="term" value="C:membrane"/>
    <property type="evidence" value="ECO:0007669"/>
    <property type="project" value="UniProtKB-SubCell"/>
</dbReference>
<keyword evidence="8" id="KW-1185">Reference proteome</keyword>
<dbReference type="EMBL" id="VCGU01000005">
    <property type="protein sequence ID" value="TRY75891.1"/>
    <property type="molecule type" value="Genomic_DNA"/>
</dbReference>
<feature type="transmembrane region" description="Helical" evidence="5">
    <location>
        <begin position="160"/>
        <end position="180"/>
    </location>
</feature>
<accession>A0A553PDY7</accession>
<evidence type="ECO:0000259" key="6">
    <source>
        <dbReference type="Pfam" id="PF13664"/>
    </source>
</evidence>
<evidence type="ECO:0000313" key="7">
    <source>
        <dbReference type="EMBL" id="TRY75891.1"/>
    </source>
</evidence>
<dbReference type="Proteomes" id="UP000318571">
    <property type="component" value="Chromosome 2"/>
</dbReference>
<gene>
    <name evidence="7" type="ORF">TCAL_16843</name>
</gene>
<keyword evidence="2 5" id="KW-0812">Transmembrane</keyword>
<reference evidence="7 8" key="1">
    <citation type="journal article" date="2018" name="Nat. Ecol. Evol.">
        <title>Genomic signatures of mitonuclear coevolution across populations of Tigriopus californicus.</title>
        <authorList>
            <person name="Barreto F.S."/>
            <person name="Watson E.T."/>
            <person name="Lima T.G."/>
            <person name="Willett C.S."/>
            <person name="Edmands S."/>
            <person name="Li W."/>
            <person name="Burton R.S."/>
        </authorList>
    </citation>
    <scope>NUCLEOTIDE SEQUENCE [LARGE SCALE GENOMIC DNA]</scope>
    <source>
        <strain evidence="7 8">San Diego</strain>
    </source>
</reference>
<dbReference type="Pfam" id="PF13664">
    <property type="entry name" value="DUF4149"/>
    <property type="match status" value="1"/>
</dbReference>
<sequence>MGSGIFKAIFDDGYTDKILVGSITGVILAVLPKLSPPAVGAVYAFGIAIPLGMQAWVSFVAGPTMIRHLERQTFSDIQSRLFPKFGLIGTSGSMIALVAQQLLAGQGLGSMVSKVLLANLLGNVLNTGLLFPKQISALAQMRDATNDDDKARFRKTFGMFHGISMLVNFSAFAMNCWMLSGVGGSVAKMF</sequence>
<dbReference type="PANTHER" id="PTHR23241">
    <property type="entry name" value="LATE EMBRYOGENESIS ABUNDANT PLANTS LEA-RELATED"/>
    <property type="match status" value="1"/>
</dbReference>
<proteinExistence type="predicted"/>
<keyword evidence="3 5" id="KW-1133">Transmembrane helix</keyword>
<keyword evidence="4 5" id="KW-0472">Membrane</keyword>
<feature type="transmembrane region" description="Helical" evidence="5">
    <location>
        <begin position="41"/>
        <end position="61"/>
    </location>
</feature>
<comment type="subcellular location">
    <subcellularLocation>
        <location evidence="1">Membrane</location>
    </subcellularLocation>
</comment>
<organism evidence="7 8">
    <name type="scientific">Tigriopus californicus</name>
    <name type="common">Marine copepod</name>
    <dbReference type="NCBI Taxonomy" id="6832"/>
    <lineage>
        <taxon>Eukaryota</taxon>
        <taxon>Metazoa</taxon>
        <taxon>Ecdysozoa</taxon>
        <taxon>Arthropoda</taxon>
        <taxon>Crustacea</taxon>
        <taxon>Multicrustacea</taxon>
        <taxon>Hexanauplia</taxon>
        <taxon>Copepoda</taxon>
        <taxon>Harpacticoida</taxon>
        <taxon>Harpacticidae</taxon>
        <taxon>Tigriopus</taxon>
    </lineage>
</organism>
<evidence type="ECO:0000256" key="3">
    <source>
        <dbReference type="ARBA" id="ARBA00022989"/>
    </source>
</evidence>
<name>A0A553PDY7_TIGCA</name>